<evidence type="ECO:0000313" key="4">
    <source>
        <dbReference type="Proteomes" id="UP000050863"/>
    </source>
</evidence>
<evidence type="ECO:0000313" key="3">
    <source>
        <dbReference type="EMBL" id="KRR15116.1"/>
    </source>
</evidence>
<keyword evidence="2" id="KW-0732">Signal</keyword>
<feature type="chain" id="PRO_5006443703" description="ABC transporter substrate-binding protein" evidence="2">
    <location>
        <begin position="29"/>
        <end position="328"/>
    </location>
</feature>
<dbReference type="PIRSF" id="PIRSF017082">
    <property type="entry name" value="YflP"/>
    <property type="match status" value="1"/>
</dbReference>
<dbReference type="OrthoDB" id="7375030at2"/>
<dbReference type="AlphaFoldDB" id="A0A0R3M5B7"/>
<dbReference type="PANTHER" id="PTHR42928">
    <property type="entry name" value="TRICARBOXYLATE-BINDING PROTEIN"/>
    <property type="match status" value="1"/>
</dbReference>
<comment type="caution">
    <text evidence="3">The sequence shown here is derived from an EMBL/GenBank/DDBJ whole genome shotgun (WGS) entry which is preliminary data.</text>
</comment>
<organism evidence="3 4">
    <name type="scientific">Bradyrhizobium jicamae</name>
    <dbReference type="NCBI Taxonomy" id="280332"/>
    <lineage>
        <taxon>Bacteria</taxon>
        <taxon>Pseudomonadati</taxon>
        <taxon>Pseudomonadota</taxon>
        <taxon>Alphaproteobacteria</taxon>
        <taxon>Hyphomicrobiales</taxon>
        <taxon>Nitrobacteraceae</taxon>
        <taxon>Bradyrhizobium</taxon>
    </lineage>
</organism>
<dbReference type="EMBL" id="LLXZ01000004">
    <property type="protein sequence ID" value="KRR15116.1"/>
    <property type="molecule type" value="Genomic_DNA"/>
</dbReference>
<dbReference type="Gene3D" id="3.40.190.150">
    <property type="entry name" value="Bordetella uptake gene, domain 1"/>
    <property type="match status" value="1"/>
</dbReference>
<dbReference type="RefSeq" id="WP_057833544.1">
    <property type="nucleotide sequence ID" value="NZ_LLXZ01000004.1"/>
</dbReference>
<evidence type="ECO:0008006" key="5">
    <source>
        <dbReference type="Google" id="ProtNLM"/>
    </source>
</evidence>
<proteinExistence type="inferred from homology"/>
<feature type="signal peptide" evidence="2">
    <location>
        <begin position="1"/>
        <end position="28"/>
    </location>
</feature>
<protein>
    <recommendedName>
        <fullName evidence="5">ABC transporter substrate-binding protein</fullName>
    </recommendedName>
</protein>
<dbReference type="InterPro" id="IPR005064">
    <property type="entry name" value="BUG"/>
</dbReference>
<evidence type="ECO:0000256" key="2">
    <source>
        <dbReference type="SAM" id="SignalP"/>
    </source>
</evidence>
<dbReference type="Pfam" id="PF03401">
    <property type="entry name" value="TctC"/>
    <property type="match status" value="1"/>
</dbReference>
<dbReference type="STRING" id="280332.CQ12_07505"/>
<dbReference type="PANTHER" id="PTHR42928:SF5">
    <property type="entry name" value="BLR1237 PROTEIN"/>
    <property type="match status" value="1"/>
</dbReference>
<accession>A0A0R3M5B7</accession>
<dbReference type="SUPFAM" id="SSF53850">
    <property type="entry name" value="Periplasmic binding protein-like II"/>
    <property type="match status" value="1"/>
</dbReference>
<comment type="similarity">
    <text evidence="1">Belongs to the UPF0065 (bug) family.</text>
</comment>
<dbReference type="Gene3D" id="3.40.190.10">
    <property type="entry name" value="Periplasmic binding protein-like II"/>
    <property type="match status" value="1"/>
</dbReference>
<name>A0A0R3M5B7_9BRAD</name>
<dbReference type="InterPro" id="IPR042100">
    <property type="entry name" value="Bug_dom1"/>
</dbReference>
<sequence>MSRIKTVLGFAMGIAFGAIMLFASAAQAQGNYPNRPIRIVVPYPAGGIVDIVARAVTEQVGRDWKQTVVIEARPGGNSNIGTASVARSEPDGYTWLVTGPAALVNPTLYKDAGWDALKDLRCVGLAVWNQSVALVHPSMPAGTIKEFVEIARKKPGELNFGNPGTGSSIDLSAQKLFQAANIKLTNVGYKGQPQALIDLMTNLMHFEIVSLELALPHIKAGSVKPLAVMTDRRIADLPDVPTIAEAGFPEATYVPWYGIYVQAGTPDAIVAKINDGINKALQNPEVQRQLAVANIPGKPMPLNELAALMKADYEKLTKVIATSGMALQ</sequence>
<dbReference type="Proteomes" id="UP000050863">
    <property type="component" value="Unassembled WGS sequence"/>
</dbReference>
<reference evidence="3 4" key="1">
    <citation type="submission" date="2014-03" db="EMBL/GenBank/DDBJ databases">
        <title>Bradyrhizobium valentinum sp. nov., isolated from effective nodules of Lupinus mariae-josephae, a lupine endemic of basic-lime soils in Eastern Spain.</title>
        <authorList>
            <person name="Duran D."/>
            <person name="Rey L."/>
            <person name="Navarro A."/>
            <person name="Busquets A."/>
            <person name="Imperial J."/>
            <person name="Ruiz-Argueso T."/>
        </authorList>
    </citation>
    <scope>NUCLEOTIDE SEQUENCE [LARGE SCALE GENOMIC DNA]</scope>
    <source>
        <strain evidence="3 4">PAC68</strain>
    </source>
</reference>
<gene>
    <name evidence="3" type="ORF">CQ12_07505</name>
</gene>
<keyword evidence="4" id="KW-1185">Reference proteome</keyword>
<evidence type="ECO:0000256" key="1">
    <source>
        <dbReference type="ARBA" id="ARBA00006987"/>
    </source>
</evidence>